<organism evidence="6 7">
    <name type="scientific">Rhodoplanes elegans</name>
    <dbReference type="NCBI Taxonomy" id="29408"/>
    <lineage>
        <taxon>Bacteria</taxon>
        <taxon>Pseudomonadati</taxon>
        <taxon>Pseudomonadota</taxon>
        <taxon>Alphaproteobacteria</taxon>
        <taxon>Hyphomicrobiales</taxon>
        <taxon>Nitrobacteraceae</taxon>
        <taxon>Rhodoplanes</taxon>
    </lineage>
</organism>
<evidence type="ECO:0000313" key="7">
    <source>
        <dbReference type="Proteomes" id="UP000248863"/>
    </source>
</evidence>
<dbReference type="Gene3D" id="3.40.50.300">
    <property type="entry name" value="P-loop containing nucleotide triphosphate hydrolases"/>
    <property type="match status" value="1"/>
</dbReference>
<reference evidence="6 7" key="1">
    <citation type="submission" date="2017-07" db="EMBL/GenBank/DDBJ databases">
        <title>Draft Genome Sequences of Select Purple Nonsulfur Bacteria.</title>
        <authorList>
            <person name="Lasarre B."/>
            <person name="Mckinlay J.B."/>
        </authorList>
    </citation>
    <scope>NUCLEOTIDE SEQUENCE [LARGE SCALE GENOMIC DNA]</scope>
    <source>
        <strain evidence="6 7">DSM 11907</strain>
    </source>
</reference>
<dbReference type="InterPro" id="IPR017871">
    <property type="entry name" value="ABC_transporter-like_CS"/>
</dbReference>
<dbReference type="InterPro" id="IPR003439">
    <property type="entry name" value="ABC_transporter-like_ATP-bd"/>
</dbReference>
<proteinExistence type="inferred from homology"/>
<keyword evidence="2" id="KW-0813">Transport</keyword>
<dbReference type="EMBL" id="NPEU01000815">
    <property type="protein sequence ID" value="RAI27674.1"/>
    <property type="molecule type" value="Genomic_DNA"/>
</dbReference>
<comment type="caution">
    <text evidence="6">The sequence shown here is derived from an EMBL/GenBank/DDBJ whole genome shotgun (WGS) entry which is preliminary data.</text>
</comment>
<protein>
    <submittedName>
        <fullName evidence="6">ABC transporter</fullName>
    </submittedName>
</protein>
<dbReference type="SMART" id="SM00382">
    <property type="entry name" value="AAA"/>
    <property type="match status" value="1"/>
</dbReference>
<dbReference type="PANTHER" id="PTHR42788:SF13">
    <property type="entry name" value="ALIPHATIC SULFONATES IMPORT ATP-BINDING PROTEIN SSUB"/>
    <property type="match status" value="1"/>
</dbReference>
<dbReference type="AlphaFoldDB" id="A0A327JQK1"/>
<dbReference type="SUPFAM" id="SSF52540">
    <property type="entry name" value="P-loop containing nucleoside triphosphate hydrolases"/>
    <property type="match status" value="1"/>
</dbReference>
<keyword evidence="7" id="KW-1185">Reference proteome</keyword>
<dbReference type="Pfam" id="PF00005">
    <property type="entry name" value="ABC_tran"/>
    <property type="match status" value="1"/>
</dbReference>
<sequence length="254" mass="27230">MESVISLRGLSLTFARDGAETEVLHDVDLDVRRGEFLAIVGPSGVGKSTLLRVIADLAKPSAGAVTVAGAGPGRRPVALVFQDARLMPWRRVIDNVAFGLEHRDVPRADRRARAEAALDVVGLSDLAARWPHQLSGGQRQRISLARALAVDPAVLLMDEPFSALDAITRESLQDELIRIRAKTGKTILFVTHDIEEATYLADRVVVLAGTPGRIAATHMIAAPHPRLRTDHGLQHIARAVRADLEADVAGGAGI</sequence>
<name>A0A327JQK1_9BRAD</name>
<evidence type="ECO:0000256" key="3">
    <source>
        <dbReference type="ARBA" id="ARBA00022741"/>
    </source>
</evidence>
<dbReference type="OrthoDB" id="9807242at2"/>
<evidence type="ECO:0000256" key="1">
    <source>
        <dbReference type="ARBA" id="ARBA00005417"/>
    </source>
</evidence>
<evidence type="ECO:0000256" key="4">
    <source>
        <dbReference type="ARBA" id="ARBA00022840"/>
    </source>
</evidence>
<evidence type="ECO:0000259" key="5">
    <source>
        <dbReference type="PROSITE" id="PS50893"/>
    </source>
</evidence>
<keyword evidence="3" id="KW-0547">Nucleotide-binding</keyword>
<accession>A0A327JQK1</accession>
<dbReference type="InterPro" id="IPR050166">
    <property type="entry name" value="ABC_transporter_ATP-bind"/>
</dbReference>
<gene>
    <name evidence="6" type="ORF">CH338_29885</name>
</gene>
<dbReference type="Proteomes" id="UP000248863">
    <property type="component" value="Unassembled WGS sequence"/>
</dbReference>
<dbReference type="PROSITE" id="PS00211">
    <property type="entry name" value="ABC_TRANSPORTER_1"/>
    <property type="match status" value="1"/>
</dbReference>
<evidence type="ECO:0000256" key="2">
    <source>
        <dbReference type="ARBA" id="ARBA00022448"/>
    </source>
</evidence>
<evidence type="ECO:0000313" key="6">
    <source>
        <dbReference type="EMBL" id="RAI27674.1"/>
    </source>
</evidence>
<dbReference type="GO" id="GO:0005524">
    <property type="term" value="F:ATP binding"/>
    <property type="evidence" value="ECO:0007669"/>
    <property type="project" value="UniProtKB-KW"/>
</dbReference>
<dbReference type="RefSeq" id="WP_111360671.1">
    <property type="nucleotide sequence ID" value="NZ_NHSK01000083.1"/>
</dbReference>
<dbReference type="GO" id="GO:0016887">
    <property type="term" value="F:ATP hydrolysis activity"/>
    <property type="evidence" value="ECO:0007669"/>
    <property type="project" value="InterPro"/>
</dbReference>
<dbReference type="PANTHER" id="PTHR42788">
    <property type="entry name" value="TAURINE IMPORT ATP-BINDING PROTEIN-RELATED"/>
    <property type="match status" value="1"/>
</dbReference>
<feature type="domain" description="ABC transporter" evidence="5">
    <location>
        <begin position="7"/>
        <end position="234"/>
    </location>
</feature>
<dbReference type="CDD" id="cd03293">
    <property type="entry name" value="ABC_NrtD_SsuB_transporters"/>
    <property type="match status" value="1"/>
</dbReference>
<keyword evidence="4" id="KW-0067">ATP-binding</keyword>
<dbReference type="InterPro" id="IPR027417">
    <property type="entry name" value="P-loop_NTPase"/>
</dbReference>
<dbReference type="PROSITE" id="PS50893">
    <property type="entry name" value="ABC_TRANSPORTER_2"/>
    <property type="match status" value="1"/>
</dbReference>
<dbReference type="InterPro" id="IPR003593">
    <property type="entry name" value="AAA+_ATPase"/>
</dbReference>
<comment type="similarity">
    <text evidence="1">Belongs to the ABC transporter superfamily.</text>
</comment>